<keyword evidence="7" id="KW-0143">Chaperone</keyword>
<evidence type="ECO:0000256" key="4">
    <source>
        <dbReference type="ARBA" id="ARBA00015108"/>
    </source>
</evidence>
<comment type="subcellular location">
    <subcellularLocation>
        <location evidence="1">Mitochondrion matrix</location>
    </subcellularLocation>
</comment>
<dbReference type="PANTHER" id="PTHR46749">
    <property type="entry name" value="COMPLEX III ASSEMBLY FACTOR LYRM7"/>
    <property type="match status" value="1"/>
</dbReference>
<dbReference type="PANTHER" id="PTHR46749:SF1">
    <property type="entry name" value="COMPLEX III ASSEMBLY FACTOR LYRM7"/>
    <property type="match status" value="1"/>
</dbReference>
<evidence type="ECO:0000313" key="10">
    <source>
        <dbReference type="Proteomes" id="UP000034680"/>
    </source>
</evidence>
<dbReference type="OrthoDB" id="529194at2759"/>
<evidence type="ECO:0000256" key="5">
    <source>
        <dbReference type="ARBA" id="ARBA00022946"/>
    </source>
</evidence>
<evidence type="ECO:0000256" key="2">
    <source>
        <dbReference type="ARBA" id="ARBA00009949"/>
    </source>
</evidence>
<keyword evidence="10" id="KW-1185">Reference proteome</keyword>
<reference evidence="9 10" key="1">
    <citation type="submission" date="2015-05" db="EMBL/GenBank/DDBJ databases">
        <title>Distinctive expansion of gene families associated with plant cell wall degradation and secondary metabolism in the genomes of grapevine trunk pathogens.</title>
        <authorList>
            <person name="Lawrence D.P."/>
            <person name="Travadon R."/>
            <person name="Rolshausen P.E."/>
            <person name="Baumgartner K."/>
        </authorList>
    </citation>
    <scope>NUCLEOTIDE SEQUENCE [LARGE SCALE GENOMIC DNA]</scope>
    <source>
        <strain evidence="9">DA912</strain>
    </source>
</reference>
<protein>
    <recommendedName>
        <fullName evidence="4">Mitochondrial zinc maintenance protein 1, mitochondrial</fullName>
    </recommendedName>
</protein>
<name>A0A0G2H5I0_9PEZI</name>
<accession>A0A0G2H5I0</accession>
<dbReference type="InterPro" id="IPR050435">
    <property type="entry name" value="MZM1/LYRM7"/>
</dbReference>
<comment type="similarity">
    <text evidence="2">Belongs to the complex I LYR family. MZM1 subfamily.</text>
</comment>
<dbReference type="InterPro" id="IPR045298">
    <property type="entry name" value="Complex1_LYR_LYRM7"/>
</dbReference>
<keyword evidence="6" id="KW-0496">Mitochondrion</keyword>
<dbReference type="CDD" id="cd20267">
    <property type="entry name" value="Complex1_LYR_LYRM7"/>
    <property type="match status" value="1"/>
</dbReference>
<sequence>MALQAYRSLLRATRLTFQGDERLLTNARDQIRAGFREKASLSPADPAVAPAVQHAQQVAALLRENVVQGRSEGDGRYKLRIHEHTERGDNDTVKTAGGQTVKIGAGCCSS</sequence>
<keyword evidence="5" id="KW-0809">Transit peptide</keyword>
<evidence type="ECO:0000256" key="1">
    <source>
        <dbReference type="ARBA" id="ARBA00004305"/>
    </source>
</evidence>
<comment type="subunit">
    <text evidence="3">Interacts with RIP1.</text>
</comment>
<evidence type="ECO:0000256" key="8">
    <source>
        <dbReference type="ARBA" id="ARBA00025268"/>
    </source>
</evidence>
<reference evidence="9 10" key="2">
    <citation type="submission" date="2015-05" db="EMBL/GenBank/DDBJ databases">
        <authorList>
            <person name="Morales-Cruz A."/>
            <person name="Amrine K.C."/>
            <person name="Cantu D."/>
        </authorList>
    </citation>
    <scope>NUCLEOTIDE SEQUENCE [LARGE SCALE GENOMIC DNA]</scope>
    <source>
        <strain evidence="9">DA912</strain>
    </source>
</reference>
<gene>
    <name evidence="9" type="ORF">UCDDA912_g09570</name>
</gene>
<comment type="caution">
    <text evidence="9">The sequence shown here is derived from an EMBL/GenBank/DDBJ whole genome shotgun (WGS) entry which is preliminary data.</text>
</comment>
<dbReference type="GO" id="GO:0034551">
    <property type="term" value="P:mitochondrial respiratory chain complex III assembly"/>
    <property type="evidence" value="ECO:0007669"/>
    <property type="project" value="InterPro"/>
</dbReference>
<evidence type="ECO:0000256" key="7">
    <source>
        <dbReference type="ARBA" id="ARBA00023186"/>
    </source>
</evidence>
<proteinExistence type="inferred from homology"/>
<dbReference type="AlphaFoldDB" id="A0A0G2H5I0"/>
<evidence type="ECO:0000256" key="3">
    <source>
        <dbReference type="ARBA" id="ARBA00011589"/>
    </source>
</evidence>
<evidence type="ECO:0000256" key="6">
    <source>
        <dbReference type="ARBA" id="ARBA00023128"/>
    </source>
</evidence>
<dbReference type="GO" id="GO:0044183">
    <property type="term" value="F:protein folding chaperone"/>
    <property type="evidence" value="ECO:0007669"/>
    <property type="project" value="TreeGrafter"/>
</dbReference>
<dbReference type="Proteomes" id="UP000034680">
    <property type="component" value="Unassembled WGS sequence"/>
</dbReference>
<evidence type="ECO:0000313" key="9">
    <source>
        <dbReference type="EMBL" id="KKY30483.1"/>
    </source>
</evidence>
<dbReference type="GO" id="GO:0005759">
    <property type="term" value="C:mitochondrial matrix"/>
    <property type="evidence" value="ECO:0007669"/>
    <property type="project" value="UniProtKB-SubCell"/>
</dbReference>
<dbReference type="STRING" id="1214573.A0A0G2H5I0"/>
<dbReference type="EMBL" id="LCUC01000477">
    <property type="protein sequence ID" value="KKY30483.1"/>
    <property type="molecule type" value="Genomic_DNA"/>
</dbReference>
<organism evidence="9 10">
    <name type="scientific">Diaporthe ampelina</name>
    <dbReference type="NCBI Taxonomy" id="1214573"/>
    <lineage>
        <taxon>Eukaryota</taxon>
        <taxon>Fungi</taxon>
        <taxon>Dikarya</taxon>
        <taxon>Ascomycota</taxon>
        <taxon>Pezizomycotina</taxon>
        <taxon>Sordariomycetes</taxon>
        <taxon>Sordariomycetidae</taxon>
        <taxon>Diaporthales</taxon>
        <taxon>Diaporthaceae</taxon>
        <taxon>Diaporthe</taxon>
    </lineage>
</organism>
<comment type="function">
    <text evidence="8">Assembly factor required for Rieske Fe-S protein RIP1 incorporation into the cytochrome b-c1 (CIII) complex. Functions as a chaperone, binding to this subunit within the mitochondrial matrix and stabilizing it prior to its translocation and insertion into the late CIII dimeric intermediate within the mitochondrial inner membrane. Modulates the mitochondrial matrix zinc pool.</text>
</comment>